<dbReference type="OrthoDB" id="9899049at2"/>
<comment type="caution">
    <text evidence="1">The sequence shown here is derived from an EMBL/GenBank/DDBJ whole genome shotgun (WGS) entry which is preliminary data.</text>
</comment>
<dbReference type="EMBL" id="SMTG01000004">
    <property type="protein sequence ID" value="TDK30975.1"/>
    <property type="molecule type" value="Genomic_DNA"/>
</dbReference>
<sequence length="74" mass="8529">MTDPRLAQLSEYLRTTDHSITHTEFWAGWDRIAGDLVDQVWSDDADLELREHFTDLLASPDDAGWAVPDKQMQQ</sequence>
<organism evidence="1 2">
    <name type="scientific">Luteimonas terrae</name>
    <dbReference type="NCBI Taxonomy" id="1530191"/>
    <lineage>
        <taxon>Bacteria</taxon>
        <taxon>Pseudomonadati</taxon>
        <taxon>Pseudomonadota</taxon>
        <taxon>Gammaproteobacteria</taxon>
        <taxon>Lysobacterales</taxon>
        <taxon>Lysobacteraceae</taxon>
        <taxon>Luteimonas</taxon>
    </lineage>
</organism>
<reference evidence="1 2" key="1">
    <citation type="submission" date="2019-03" db="EMBL/GenBank/DDBJ databases">
        <title>Luteimonas zhaokaii sp.nov., isolated from the rectal contents of Plateau pika in Yushu, Qinghai Province, China.</title>
        <authorList>
            <person name="Zhang G."/>
        </authorList>
    </citation>
    <scope>NUCLEOTIDE SEQUENCE [LARGE SCALE GENOMIC DNA]</scope>
    <source>
        <strain evidence="1 2">THG-MD21</strain>
    </source>
</reference>
<keyword evidence="2" id="KW-1185">Reference proteome</keyword>
<evidence type="ECO:0000313" key="2">
    <source>
        <dbReference type="Proteomes" id="UP000295543"/>
    </source>
</evidence>
<proteinExistence type="predicted"/>
<accession>A0A4R5U914</accession>
<evidence type="ECO:0000313" key="1">
    <source>
        <dbReference type="EMBL" id="TDK30975.1"/>
    </source>
</evidence>
<dbReference type="RefSeq" id="WP_133394028.1">
    <property type="nucleotide sequence ID" value="NZ_SMTG01000004.1"/>
</dbReference>
<gene>
    <name evidence="1" type="ORF">E2F49_11610</name>
</gene>
<protein>
    <submittedName>
        <fullName evidence="1">Uncharacterized protein</fullName>
    </submittedName>
</protein>
<name>A0A4R5U914_9GAMM</name>
<dbReference type="Proteomes" id="UP000295543">
    <property type="component" value="Unassembled WGS sequence"/>
</dbReference>
<dbReference type="AlphaFoldDB" id="A0A4R5U914"/>